<dbReference type="PROSITE" id="PS50240">
    <property type="entry name" value="TRYPSIN_DOM"/>
    <property type="match status" value="1"/>
</dbReference>
<gene>
    <name evidence="4" type="ORF">HCN44_006655</name>
</gene>
<proteinExistence type="inferred from homology"/>
<keyword evidence="1" id="KW-1015">Disulfide bond</keyword>
<evidence type="ECO:0000256" key="2">
    <source>
        <dbReference type="ARBA" id="ARBA00024195"/>
    </source>
</evidence>
<dbReference type="PANTHER" id="PTHR24256">
    <property type="entry name" value="TRYPTASE-RELATED"/>
    <property type="match status" value="1"/>
</dbReference>
<dbReference type="PROSITE" id="PS00135">
    <property type="entry name" value="TRYPSIN_SER"/>
    <property type="match status" value="1"/>
</dbReference>
<sequence length="266" mass="30438">MYYLYLIVAIFFIGCLCYWMNFTNSTNLKIVGGRRIRISSRPYMVSIHEKNGELICGGTVLSPRWVLTALHCFTDSDDLKNYYLRAGTSFSNRAGSVRSIRKLVIYNDTMHEDIPFLPIHDIILIRVTPKFIFSKKLYPAKLPKFNEIPPKNLWVSGWGISYNELNPKYLRTVRVNKVNIDKCIEKMPLYNGIINNISHLCYGQRNRDSCNGDSGGPLTNKLKIHGIVSFGIKCGVNPGVYVKVSHYIKWILQTILPKKGNSQKKP</sequence>
<dbReference type="OrthoDB" id="10051896at2759"/>
<dbReference type="Proteomes" id="UP000639338">
    <property type="component" value="Unassembled WGS sequence"/>
</dbReference>
<dbReference type="GO" id="GO:0006508">
    <property type="term" value="P:proteolysis"/>
    <property type="evidence" value="ECO:0007669"/>
    <property type="project" value="InterPro"/>
</dbReference>
<dbReference type="SUPFAM" id="SSF50494">
    <property type="entry name" value="Trypsin-like serine proteases"/>
    <property type="match status" value="1"/>
</dbReference>
<evidence type="ECO:0000259" key="3">
    <source>
        <dbReference type="PROSITE" id="PS50240"/>
    </source>
</evidence>
<comment type="similarity">
    <text evidence="2">Belongs to the peptidase S1 family. CLIP subfamily.</text>
</comment>
<dbReference type="Gene3D" id="2.40.10.10">
    <property type="entry name" value="Trypsin-like serine proteases"/>
    <property type="match status" value="1"/>
</dbReference>
<evidence type="ECO:0000313" key="4">
    <source>
        <dbReference type="EMBL" id="KAF7995548.1"/>
    </source>
</evidence>
<dbReference type="EMBL" id="JACMRX010000002">
    <property type="protein sequence ID" value="KAF7995548.1"/>
    <property type="molecule type" value="Genomic_DNA"/>
</dbReference>
<accession>A0A834XXV5</accession>
<evidence type="ECO:0000256" key="1">
    <source>
        <dbReference type="ARBA" id="ARBA00023157"/>
    </source>
</evidence>
<dbReference type="CDD" id="cd00190">
    <property type="entry name" value="Tryp_SPc"/>
    <property type="match status" value="1"/>
</dbReference>
<dbReference type="AlphaFoldDB" id="A0A834XXV5"/>
<evidence type="ECO:0000313" key="5">
    <source>
        <dbReference type="Proteomes" id="UP000639338"/>
    </source>
</evidence>
<name>A0A834XXV5_APHGI</name>
<dbReference type="SMART" id="SM00020">
    <property type="entry name" value="Tryp_SPc"/>
    <property type="match status" value="1"/>
</dbReference>
<protein>
    <recommendedName>
        <fullName evidence="3">Peptidase S1 domain-containing protein</fullName>
    </recommendedName>
</protein>
<feature type="domain" description="Peptidase S1" evidence="3">
    <location>
        <begin position="30"/>
        <end position="256"/>
    </location>
</feature>
<dbReference type="InterPro" id="IPR001254">
    <property type="entry name" value="Trypsin_dom"/>
</dbReference>
<organism evidence="4 5">
    <name type="scientific">Aphidius gifuensis</name>
    <name type="common">Parasitoid wasp</name>
    <dbReference type="NCBI Taxonomy" id="684658"/>
    <lineage>
        <taxon>Eukaryota</taxon>
        <taxon>Metazoa</taxon>
        <taxon>Ecdysozoa</taxon>
        <taxon>Arthropoda</taxon>
        <taxon>Hexapoda</taxon>
        <taxon>Insecta</taxon>
        <taxon>Pterygota</taxon>
        <taxon>Neoptera</taxon>
        <taxon>Endopterygota</taxon>
        <taxon>Hymenoptera</taxon>
        <taxon>Apocrita</taxon>
        <taxon>Ichneumonoidea</taxon>
        <taxon>Braconidae</taxon>
        <taxon>Aphidiinae</taxon>
        <taxon>Aphidius</taxon>
    </lineage>
</organism>
<dbReference type="InterPro" id="IPR033116">
    <property type="entry name" value="TRYPSIN_SER"/>
</dbReference>
<comment type="caution">
    <text evidence="4">The sequence shown here is derived from an EMBL/GenBank/DDBJ whole genome shotgun (WGS) entry which is preliminary data.</text>
</comment>
<dbReference type="InterPro" id="IPR051487">
    <property type="entry name" value="Ser/Thr_Proteases_Immune/Dev"/>
</dbReference>
<reference evidence="4 5" key="1">
    <citation type="submission" date="2020-08" db="EMBL/GenBank/DDBJ databases">
        <title>Aphidius gifuensis genome sequencing and assembly.</title>
        <authorList>
            <person name="Du Z."/>
        </authorList>
    </citation>
    <scope>NUCLEOTIDE SEQUENCE [LARGE SCALE GENOMIC DNA]</scope>
    <source>
        <strain evidence="4">YNYX2018</strain>
        <tissue evidence="4">Adults</tissue>
    </source>
</reference>
<dbReference type="InterPro" id="IPR043504">
    <property type="entry name" value="Peptidase_S1_PA_chymotrypsin"/>
</dbReference>
<dbReference type="GO" id="GO:0004252">
    <property type="term" value="F:serine-type endopeptidase activity"/>
    <property type="evidence" value="ECO:0007669"/>
    <property type="project" value="InterPro"/>
</dbReference>
<keyword evidence="5" id="KW-1185">Reference proteome</keyword>
<dbReference type="PRINTS" id="PR00722">
    <property type="entry name" value="CHYMOTRYPSIN"/>
</dbReference>
<dbReference type="Pfam" id="PF00089">
    <property type="entry name" value="Trypsin"/>
    <property type="match status" value="1"/>
</dbReference>
<dbReference type="InterPro" id="IPR001314">
    <property type="entry name" value="Peptidase_S1A"/>
</dbReference>
<dbReference type="InterPro" id="IPR009003">
    <property type="entry name" value="Peptidase_S1_PA"/>
</dbReference>